<dbReference type="InterPro" id="IPR025931">
    <property type="entry name" value="TaqI_C"/>
</dbReference>
<dbReference type="PANTHER" id="PTHR33841">
    <property type="entry name" value="DNA METHYLTRANSFERASE YEEA-RELATED"/>
    <property type="match status" value="1"/>
</dbReference>
<dbReference type="Proteomes" id="UP001204439">
    <property type="component" value="Unassembled WGS sequence"/>
</dbReference>
<dbReference type="PANTHER" id="PTHR33841:SF1">
    <property type="entry name" value="DNA METHYLTRANSFERASE A"/>
    <property type="match status" value="1"/>
</dbReference>
<organism evidence="10 11">
    <name type="scientific">Epilithonimonas ginsengisoli</name>
    <dbReference type="NCBI Taxonomy" id="1245592"/>
    <lineage>
        <taxon>Bacteria</taxon>
        <taxon>Pseudomonadati</taxon>
        <taxon>Bacteroidota</taxon>
        <taxon>Flavobacteriia</taxon>
        <taxon>Flavobacteriales</taxon>
        <taxon>Weeksellaceae</taxon>
        <taxon>Chryseobacterium group</taxon>
        <taxon>Epilithonimonas</taxon>
    </lineage>
</organism>
<evidence type="ECO:0000256" key="3">
    <source>
        <dbReference type="ARBA" id="ARBA00022679"/>
    </source>
</evidence>
<gene>
    <name evidence="10" type="ORF">NG800_008160</name>
</gene>
<dbReference type="InterPro" id="IPR011639">
    <property type="entry name" value="MethylTrfase_TaqI-like_dom"/>
</dbReference>
<evidence type="ECO:0000256" key="5">
    <source>
        <dbReference type="ARBA" id="ARBA00022747"/>
    </source>
</evidence>
<dbReference type="EC" id="2.1.1.72" evidence="1"/>
<keyword evidence="6" id="KW-0238">DNA-binding</keyword>
<dbReference type="RefSeq" id="WP_218281598.1">
    <property type="nucleotide sequence ID" value="NZ_JAMXLT020000012.1"/>
</dbReference>
<evidence type="ECO:0000256" key="2">
    <source>
        <dbReference type="ARBA" id="ARBA00022603"/>
    </source>
</evidence>
<evidence type="ECO:0000256" key="6">
    <source>
        <dbReference type="ARBA" id="ARBA00023125"/>
    </source>
</evidence>
<evidence type="ECO:0000256" key="7">
    <source>
        <dbReference type="ARBA" id="ARBA00047942"/>
    </source>
</evidence>
<keyword evidence="5" id="KW-0680">Restriction system</keyword>
<keyword evidence="4" id="KW-0949">S-adenosyl-L-methionine</keyword>
<protein>
    <recommendedName>
        <fullName evidence="1">site-specific DNA-methyltransferase (adenine-specific)</fullName>
        <ecNumber evidence="1">2.1.1.72</ecNumber>
    </recommendedName>
</protein>
<feature type="domain" description="TaqI-like C-terminal specificity" evidence="9">
    <location>
        <begin position="1078"/>
        <end position="1225"/>
    </location>
</feature>
<keyword evidence="3" id="KW-0808">Transferase</keyword>
<comment type="catalytic activity">
    <reaction evidence="7">
        <text>a 2'-deoxyadenosine in DNA + S-adenosyl-L-methionine = an N(6)-methyl-2'-deoxyadenosine in DNA + S-adenosyl-L-homocysteine + H(+)</text>
        <dbReference type="Rhea" id="RHEA:15197"/>
        <dbReference type="Rhea" id="RHEA-COMP:12418"/>
        <dbReference type="Rhea" id="RHEA-COMP:12419"/>
        <dbReference type="ChEBI" id="CHEBI:15378"/>
        <dbReference type="ChEBI" id="CHEBI:57856"/>
        <dbReference type="ChEBI" id="CHEBI:59789"/>
        <dbReference type="ChEBI" id="CHEBI:90615"/>
        <dbReference type="ChEBI" id="CHEBI:90616"/>
        <dbReference type="EC" id="2.1.1.72"/>
    </reaction>
</comment>
<comment type="caution">
    <text evidence="10">The sequence shown here is derived from an EMBL/GenBank/DDBJ whole genome shotgun (WGS) entry which is preliminary data.</text>
</comment>
<proteinExistence type="predicted"/>
<keyword evidence="11" id="KW-1185">Reference proteome</keyword>
<sequence length="1280" mass="148008">MKNLNDFKSDNFFENASSFFQELNIPLKSIDNQAYRPEDFLSNTYNAKSPAHSLVDKVYLLGIVDDDAFIGESQYDSLEKISTITTDYEGLAVVGIELKNRDGDLLPTRSQLAEITRAVNREFLYTPVTVLFKYNGFLALANAERTSYMAKYKEGEKVGKVSLLRDVDYTNPHTGHLQILNDLKKPEKIKTFADLYKHWGGVFSVNVLNKKFYQELSNWYFWAIQNVTFPGQPTFDDATLQNKDYKDLKQQHNATNVIRMLTRLLFVWFMKEKKLIPEELFELQNLQTDILNEIEPLHEKGLFTERNKDSVYYKAILQNLFFATLNCPIKSDTLDKRERGFRGDGYGTNRGIDYLMRYKKYFKDPEAFLAKVNDVVPFLNGGLFECLDDKFSNNYIDGFSDQMTKGEQLIVPDYLFFGLEEEADLSDVIGITDKKTKNSAVKGLINILKSYKFTITENTPIEEEVALDPELLGKVFENLLASYNPETKTTARKQTGSFYTPREIVNYMVDESLIAYLKNKIQSADVIITELGTLQSNLFGNEGVRGQASLMQHHSGSELKDNETLLDELLHQLVTYNSENPFVDYPETSKIILEHLDQCTILDPACGSGAFPMGILQKMVHILDKLDPDNKIWREVQIEKAKKDSDDAFAIEDKQAREDLLIEINEAFDENINNPDYARKLFLIENCIYGVDIQPIATQISKLRFFISLVVEQKVDREKANFGIRPLPNLETKLVAANTLIGIEKEDNLFSLPEIEILEQKLRQTRNKLFNARTKDTKIKYRELDKQLRQEIAEKLKENGLPLASAEKLATWDPYNQNASSKFFDPEWMFGLPKINGGFFDIVIGNPPYIKENTDRSVFDGLRRSIYYQGKMDLWYFFACVGLDLIKDNGILSFIATNNWITNSGASKLRNTILNNSKIKRYVDFSNFKIFESAGIQTMIFILEKNSNNEKYTFDYSKLLNSNINFNDLKKFLSKKVNSDFFHFNSQIIKKDFINKTIDFNDNTVNNILMKIESKRNFHLDGKTEINSGIDIPQDFVNKSNLEILGNSFVIGDGIFVLSNNEVNELDLNVTEKNLLKPFYTPKELFRYNISDKNKFWIIYTDSSFKDSNRMKEFPKLKAHLDRFQKVITSENKPYGLNRARNEKYFLSEKILVQRKCPSKPSFVYVDFDSYVNRTFIPIKTERINLKYLVGILNSKLCQFWLKYKGKMQGDNFQIDKDPILQIPIFKPEKKNQLSLILLVDEILDAKKDSIDTTELESKIDELVYDLYELNDDEISIIEK</sequence>
<dbReference type="GO" id="GO:0008168">
    <property type="term" value="F:methyltransferase activity"/>
    <property type="evidence" value="ECO:0007669"/>
    <property type="project" value="UniProtKB-KW"/>
</dbReference>
<dbReference type="EMBL" id="JAMXLT020000012">
    <property type="protein sequence ID" value="MDW8548881.1"/>
    <property type="molecule type" value="Genomic_DNA"/>
</dbReference>
<evidence type="ECO:0000256" key="4">
    <source>
        <dbReference type="ARBA" id="ARBA00022691"/>
    </source>
</evidence>
<keyword evidence="2 10" id="KW-0489">Methyltransferase</keyword>
<evidence type="ECO:0000313" key="10">
    <source>
        <dbReference type="EMBL" id="MDW8548881.1"/>
    </source>
</evidence>
<name>A0ABU4JH86_9FLAO</name>
<dbReference type="Pfam" id="PF12950">
    <property type="entry name" value="TaqI_C"/>
    <property type="match status" value="1"/>
</dbReference>
<evidence type="ECO:0000259" key="9">
    <source>
        <dbReference type="Pfam" id="PF12950"/>
    </source>
</evidence>
<evidence type="ECO:0000256" key="1">
    <source>
        <dbReference type="ARBA" id="ARBA00011900"/>
    </source>
</evidence>
<accession>A0ABU4JH86</accession>
<evidence type="ECO:0000313" key="11">
    <source>
        <dbReference type="Proteomes" id="UP001204439"/>
    </source>
</evidence>
<evidence type="ECO:0000259" key="8">
    <source>
        <dbReference type="Pfam" id="PF07669"/>
    </source>
</evidence>
<dbReference type="GO" id="GO:0032259">
    <property type="term" value="P:methylation"/>
    <property type="evidence" value="ECO:0007669"/>
    <property type="project" value="UniProtKB-KW"/>
</dbReference>
<dbReference type="InterPro" id="IPR002052">
    <property type="entry name" value="DNA_methylase_N6_adenine_CS"/>
</dbReference>
<reference evidence="10 11" key="1">
    <citation type="submission" date="2023-11" db="EMBL/GenBank/DDBJ databases">
        <title>First isolation, identification, and characterization of non-pathogenic Epilithonimonas ginsengisoli isolated from diseased farmed rainbow trout (Oncorhynchus mykiss) in Chile.</title>
        <authorList>
            <person name="Miranda C.D."/>
            <person name="Irgang R."/>
            <person name="Concha C."/>
            <person name="Rojas R."/>
            <person name="Avendano R."/>
        </authorList>
    </citation>
    <scope>NUCLEOTIDE SEQUENCE [LARGE SCALE GENOMIC DNA]</scope>
    <source>
        <strain evidence="10 11">FP99</strain>
    </source>
</reference>
<feature type="domain" description="Type II methyltransferase M.TaqI-like" evidence="8">
    <location>
        <begin position="686"/>
        <end position="931"/>
    </location>
</feature>
<dbReference type="Pfam" id="PF07669">
    <property type="entry name" value="Eco57I"/>
    <property type="match status" value="1"/>
</dbReference>
<dbReference type="PROSITE" id="PS00092">
    <property type="entry name" value="N6_MTASE"/>
    <property type="match status" value="1"/>
</dbReference>
<dbReference type="InterPro" id="IPR050953">
    <property type="entry name" value="N4_N6_ade-DNA_methylase"/>
</dbReference>